<organism evidence="1">
    <name type="scientific">Mycobacterium avium</name>
    <dbReference type="NCBI Taxonomy" id="1764"/>
    <lineage>
        <taxon>Bacteria</taxon>
        <taxon>Bacillati</taxon>
        <taxon>Actinomycetota</taxon>
        <taxon>Actinomycetes</taxon>
        <taxon>Mycobacteriales</taxon>
        <taxon>Mycobacteriaceae</taxon>
        <taxon>Mycobacterium</taxon>
        <taxon>Mycobacterium avium complex (MAC)</taxon>
    </lineage>
</organism>
<sequence length="120" mass="13300">MSSVEALICGAWTALTNYAYVGETGLLYDTTGEPGTTSDAWPWLPGSLRVTYTHGYTDVPQDLINTACRFAQQYLENPTLLLQREVGSFSERYAGNTGGVGIVINEFDKRIMDRYTLMTT</sequence>
<dbReference type="EMBL" id="AY130970">
    <property type="protein sequence ID" value="AAN05776.1"/>
    <property type="molecule type" value="Genomic_DNA"/>
</dbReference>
<evidence type="ECO:0000313" key="1">
    <source>
        <dbReference type="EMBL" id="AAN05776.1"/>
    </source>
</evidence>
<accession>Q8GE82</accession>
<dbReference type="AlphaFoldDB" id="Q8GE82"/>
<name>Q8GE82_MYCAV</name>
<proteinExistence type="predicted"/>
<protein>
    <submittedName>
        <fullName evidence="1">Uncharacterized protein</fullName>
    </submittedName>
</protein>
<reference evidence="1" key="1">
    <citation type="journal article" date="2003" name="Vet. Microbiol.">
        <title>Characterization of genetic differences between Mycobacterium avium subsp. avium strains of diverse virulence with a focus on the glycopeptidolipid biosynthesis cluster.</title>
        <authorList>
            <person name="Krzywinska E."/>
            <person name="Schorey J.S."/>
        </authorList>
    </citation>
    <scope>NUCLEOTIDE SEQUENCE</scope>
    <source>
        <strain evidence="1">A5</strain>
    </source>
</reference>